<gene>
    <name evidence="3" type="ORF">AVDCRST_MAG68-5340</name>
</gene>
<dbReference type="AlphaFoldDB" id="A0A6J4N084"/>
<feature type="chain" id="PRO_5027076597" description="DUF4394 domain-containing protein" evidence="1">
    <location>
        <begin position="25"/>
        <end position="279"/>
    </location>
</feature>
<protein>
    <recommendedName>
        <fullName evidence="2">DUF4394 domain-containing protein</fullName>
    </recommendedName>
</protein>
<dbReference type="SUPFAM" id="SSF63825">
    <property type="entry name" value="YWTD domain"/>
    <property type="match status" value="1"/>
</dbReference>
<dbReference type="InterPro" id="IPR025507">
    <property type="entry name" value="DUF4394"/>
</dbReference>
<evidence type="ECO:0000256" key="1">
    <source>
        <dbReference type="SAM" id="SignalP"/>
    </source>
</evidence>
<evidence type="ECO:0000313" key="3">
    <source>
        <dbReference type="EMBL" id="CAA9369372.1"/>
    </source>
</evidence>
<organism evidence="3">
    <name type="scientific">uncultured Gemmatimonadota bacterium</name>
    <dbReference type="NCBI Taxonomy" id="203437"/>
    <lineage>
        <taxon>Bacteria</taxon>
        <taxon>Pseudomonadati</taxon>
        <taxon>Gemmatimonadota</taxon>
        <taxon>environmental samples</taxon>
    </lineage>
</organism>
<feature type="signal peptide" evidence="1">
    <location>
        <begin position="1"/>
        <end position="24"/>
    </location>
</feature>
<sequence length="279" mass="28560">MIRSPRFGAPLFAAVLALSLAACEDDATGSSFDPRGRRIFGVDAGGSLVTFGSQNPDDTRRVAITGLQSGETLVGIDFRPADGRLYALSAASRIYVVDTLTAVATVVGNAPFTPSLAGTSFGFDFNPTVDRIRVHGNVGQNLRVHPVTGVVAATDTALTYVAEDGGAGTTPRITGTAYTNSVSGATSTVLFGIDSNRDVLVLVGAPNGGRMTTVGSLGVNTTDDVGFDISGPDATREAYVTLTEGNRSQLYTINLATGATTPLGRIGGSSPMRGIAVAP</sequence>
<dbReference type="PROSITE" id="PS51257">
    <property type="entry name" value="PROKAR_LIPOPROTEIN"/>
    <property type="match status" value="1"/>
</dbReference>
<reference evidence="3" key="1">
    <citation type="submission" date="2020-02" db="EMBL/GenBank/DDBJ databases">
        <authorList>
            <person name="Meier V. D."/>
        </authorList>
    </citation>
    <scope>NUCLEOTIDE SEQUENCE</scope>
    <source>
        <strain evidence="3">AVDCRST_MAG68</strain>
    </source>
</reference>
<dbReference type="EMBL" id="CADCTW010000238">
    <property type="protein sequence ID" value="CAA9369372.1"/>
    <property type="molecule type" value="Genomic_DNA"/>
</dbReference>
<accession>A0A6J4N084</accession>
<feature type="domain" description="DUF4394" evidence="2">
    <location>
        <begin position="48"/>
        <end position="276"/>
    </location>
</feature>
<keyword evidence="1" id="KW-0732">Signal</keyword>
<proteinExistence type="predicted"/>
<dbReference type="Pfam" id="PF14339">
    <property type="entry name" value="DUF4394"/>
    <property type="match status" value="1"/>
</dbReference>
<evidence type="ECO:0000259" key="2">
    <source>
        <dbReference type="Pfam" id="PF14339"/>
    </source>
</evidence>
<name>A0A6J4N084_9BACT</name>